<sequence length="320" mass="36539">MDPRNDDPSLPEDVVRSILEIATEADHATGWKWATISKSVQAWVEPILYRRISLYRDKDVSRLYRTILSHPSKQPDFFAVHVKTVYLHLRTTWGLPIAILDACHNVRRIQLHFWKGCRKAEFMVGRHGVWERLKPWMLKIPMSLFIPSHRSFGLSSPAGSNVFANVTHLELDCLGVGSEEWSWASLSSLGTLTHLCLSTYSNVPYDILALWAHLVAATPFFPPSLTVCVLSLGSLMWLGGAREIIEENAQVLDDRVVVAVDRTYYDAKLSNGASDSCPQPACIWRWSLEDEQRYDDWGRFWRRAEEMVAGRSALVHEVEY</sequence>
<name>A0A8H6HH05_9AGAR</name>
<dbReference type="Proteomes" id="UP000521943">
    <property type="component" value="Unassembled WGS sequence"/>
</dbReference>
<evidence type="ECO:0000313" key="1">
    <source>
        <dbReference type="EMBL" id="KAF6746007.1"/>
    </source>
</evidence>
<dbReference type="AlphaFoldDB" id="A0A8H6HH05"/>
<dbReference type="EMBL" id="JACGCI010000097">
    <property type="protein sequence ID" value="KAF6746007.1"/>
    <property type="molecule type" value="Genomic_DNA"/>
</dbReference>
<organism evidence="1 2">
    <name type="scientific">Ephemerocybe angulata</name>
    <dbReference type="NCBI Taxonomy" id="980116"/>
    <lineage>
        <taxon>Eukaryota</taxon>
        <taxon>Fungi</taxon>
        <taxon>Dikarya</taxon>
        <taxon>Basidiomycota</taxon>
        <taxon>Agaricomycotina</taxon>
        <taxon>Agaricomycetes</taxon>
        <taxon>Agaricomycetidae</taxon>
        <taxon>Agaricales</taxon>
        <taxon>Agaricineae</taxon>
        <taxon>Psathyrellaceae</taxon>
        <taxon>Ephemerocybe</taxon>
    </lineage>
</organism>
<dbReference type="OrthoDB" id="2995911at2759"/>
<keyword evidence="2" id="KW-1185">Reference proteome</keyword>
<reference evidence="1 2" key="1">
    <citation type="submission" date="2020-07" db="EMBL/GenBank/DDBJ databases">
        <title>Comparative genomics of pyrophilous fungi reveals a link between fire events and developmental genes.</title>
        <authorList>
            <consortium name="DOE Joint Genome Institute"/>
            <person name="Steindorff A.S."/>
            <person name="Carver A."/>
            <person name="Calhoun S."/>
            <person name="Stillman K."/>
            <person name="Liu H."/>
            <person name="Lipzen A."/>
            <person name="Pangilinan J."/>
            <person name="Labutti K."/>
            <person name="Bruns T.D."/>
            <person name="Grigoriev I.V."/>
        </authorList>
    </citation>
    <scope>NUCLEOTIDE SEQUENCE [LARGE SCALE GENOMIC DNA]</scope>
    <source>
        <strain evidence="1 2">CBS 144469</strain>
    </source>
</reference>
<gene>
    <name evidence="1" type="ORF">DFP72DRAFT_1175823</name>
</gene>
<proteinExistence type="predicted"/>
<accession>A0A8H6HH05</accession>
<protein>
    <submittedName>
        <fullName evidence="1">Uncharacterized protein</fullName>
    </submittedName>
</protein>
<comment type="caution">
    <text evidence="1">The sequence shown here is derived from an EMBL/GenBank/DDBJ whole genome shotgun (WGS) entry which is preliminary data.</text>
</comment>
<evidence type="ECO:0000313" key="2">
    <source>
        <dbReference type="Proteomes" id="UP000521943"/>
    </source>
</evidence>